<dbReference type="PANTHER" id="PTHR31366:SF2">
    <property type="entry name" value="UPF0739 PROTEIN C1ORF74"/>
    <property type="match status" value="1"/>
</dbReference>
<dbReference type="AlphaFoldDB" id="A0A9W6U133"/>
<dbReference type="EMBL" id="BSXW01000462">
    <property type="protein sequence ID" value="GMF23097.1"/>
    <property type="molecule type" value="Genomic_DNA"/>
</dbReference>
<dbReference type="Pfam" id="PF14953">
    <property type="entry name" value="DUF4504"/>
    <property type="match status" value="1"/>
</dbReference>
<sequence length="444" mass="47828">MQGQLSSETQSGEDLGRDQRSRSQQSKSGQHIAARSSPLSRALLIVAVQRLTSSAETVPATHAVDVHGTAGPWSLLMSGFPADSRALSVLLAFRSDIGAFVALSDQSSLSRASWWLCHSAARPRTEVNASWPTDGQLHSMTQRVHARLTRGGPSGVRKRRTKVRLTVSQVRVLLRDLLLVASGLRPSCLVDCCALTTELAQLLLDTLADEHEPYHQSFAVDQVRAVLLDGNVFFVHVDTFVREKMVELASGLYQQMYVDASASLSLPKAITNSSEAGASRLQTLACWTVTTCKDLLESLDARGARVLEWKRPAGLNATTLAGILLCYPCVYDILDDDAELIADDGWSEQENCLALCPLVLLQTAALVYVCRSLSTFSAAPCQPRSLSPALMLTLLSPGAGHPSSWKSCCRSSPCRATCSTAAASTSTTKTNSPRPPSCCERIAD</sequence>
<evidence type="ECO:0000313" key="3">
    <source>
        <dbReference type="Proteomes" id="UP001165083"/>
    </source>
</evidence>
<keyword evidence="3" id="KW-1185">Reference proteome</keyword>
<dbReference type="InterPro" id="IPR027850">
    <property type="entry name" value="DUF4504"/>
</dbReference>
<feature type="compositionally biased region" description="Polar residues" evidence="1">
    <location>
        <begin position="1"/>
        <end position="12"/>
    </location>
</feature>
<organism evidence="2 3">
    <name type="scientific">Phytophthora lilii</name>
    <dbReference type="NCBI Taxonomy" id="2077276"/>
    <lineage>
        <taxon>Eukaryota</taxon>
        <taxon>Sar</taxon>
        <taxon>Stramenopiles</taxon>
        <taxon>Oomycota</taxon>
        <taxon>Peronosporomycetes</taxon>
        <taxon>Peronosporales</taxon>
        <taxon>Peronosporaceae</taxon>
        <taxon>Phytophthora</taxon>
    </lineage>
</organism>
<evidence type="ECO:0000256" key="1">
    <source>
        <dbReference type="SAM" id="MobiDB-lite"/>
    </source>
</evidence>
<dbReference type="Proteomes" id="UP001165083">
    <property type="component" value="Unassembled WGS sequence"/>
</dbReference>
<protein>
    <submittedName>
        <fullName evidence="2">Unnamed protein product</fullName>
    </submittedName>
</protein>
<dbReference type="PANTHER" id="PTHR31366">
    <property type="entry name" value="UPF0739 PROTEIN C1ORF74"/>
    <property type="match status" value="1"/>
</dbReference>
<comment type="caution">
    <text evidence="2">The sequence shown here is derived from an EMBL/GenBank/DDBJ whole genome shotgun (WGS) entry which is preliminary data.</text>
</comment>
<feature type="region of interest" description="Disordered" evidence="1">
    <location>
        <begin position="1"/>
        <end position="35"/>
    </location>
</feature>
<dbReference type="OrthoDB" id="63594at2759"/>
<proteinExistence type="predicted"/>
<accession>A0A9W6U133</accession>
<gene>
    <name evidence="2" type="ORF">Plil01_000928100</name>
</gene>
<reference evidence="2" key="1">
    <citation type="submission" date="2023-04" db="EMBL/GenBank/DDBJ databases">
        <title>Phytophthora lilii NBRC 32176.</title>
        <authorList>
            <person name="Ichikawa N."/>
            <person name="Sato H."/>
            <person name="Tonouchi N."/>
        </authorList>
    </citation>
    <scope>NUCLEOTIDE SEQUENCE</scope>
    <source>
        <strain evidence="2">NBRC 32176</strain>
    </source>
</reference>
<evidence type="ECO:0000313" key="2">
    <source>
        <dbReference type="EMBL" id="GMF23097.1"/>
    </source>
</evidence>
<name>A0A9W6U133_9STRA</name>